<comment type="caution">
    <text evidence="1">The sequence shown here is derived from an EMBL/GenBank/DDBJ whole genome shotgun (WGS) entry which is preliminary data.</text>
</comment>
<reference evidence="1 2" key="1">
    <citation type="submission" date="2021-03" db="EMBL/GenBank/DDBJ databases">
        <title>Antimicrobial resistance genes in bacteria isolated from Japanese honey, and their potential for conferring macrolide and lincosamide resistance in the American foulbrood pathogen Paenibacillus larvae.</title>
        <authorList>
            <person name="Okamoto M."/>
            <person name="Kumagai M."/>
            <person name="Kanamori H."/>
            <person name="Takamatsu D."/>
        </authorList>
    </citation>
    <scope>NUCLEOTIDE SEQUENCE [LARGE SCALE GENOMIC DNA]</scope>
    <source>
        <strain evidence="1 2">J21TS7</strain>
    </source>
</reference>
<evidence type="ECO:0000313" key="1">
    <source>
        <dbReference type="EMBL" id="GIO56329.1"/>
    </source>
</evidence>
<sequence>MKLYFYNISHIVYKCNRKLYRPPDLYKCAKAPFHTEGFYDKSWFLSLVHVTFWDEITDILNSAAPNGLY</sequence>
<accession>A0ABQ4LIH5</accession>
<evidence type="ECO:0000313" key="2">
    <source>
        <dbReference type="Proteomes" id="UP000676601"/>
    </source>
</evidence>
<keyword evidence="2" id="KW-1185">Reference proteome</keyword>
<organism evidence="1 2">
    <name type="scientific">Paenibacillus cineris</name>
    <dbReference type="NCBI Taxonomy" id="237530"/>
    <lineage>
        <taxon>Bacteria</taxon>
        <taxon>Bacillati</taxon>
        <taxon>Bacillota</taxon>
        <taxon>Bacilli</taxon>
        <taxon>Bacillales</taxon>
        <taxon>Paenibacillaceae</taxon>
        <taxon>Paenibacillus</taxon>
    </lineage>
</organism>
<gene>
    <name evidence="1" type="ORF">J21TS7_46470</name>
</gene>
<proteinExistence type="predicted"/>
<protein>
    <submittedName>
        <fullName evidence="1">Uncharacterized protein</fullName>
    </submittedName>
</protein>
<name>A0ABQ4LIH5_9BACL</name>
<dbReference type="Proteomes" id="UP000676601">
    <property type="component" value="Unassembled WGS sequence"/>
</dbReference>
<dbReference type="EMBL" id="BORU01000002">
    <property type="protein sequence ID" value="GIO56329.1"/>
    <property type="molecule type" value="Genomic_DNA"/>
</dbReference>